<dbReference type="Pfam" id="PF07596">
    <property type="entry name" value="SBP_bac_10"/>
    <property type="match status" value="1"/>
</dbReference>
<evidence type="ECO:0000256" key="2">
    <source>
        <dbReference type="SAM" id="Phobius"/>
    </source>
</evidence>
<organism evidence="4 5">
    <name type="scientific">Blastopirellula retiformator</name>
    <dbReference type="NCBI Taxonomy" id="2527970"/>
    <lineage>
        <taxon>Bacteria</taxon>
        <taxon>Pseudomonadati</taxon>
        <taxon>Planctomycetota</taxon>
        <taxon>Planctomycetia</taxon>
        <taxon>Pirellulales</taxon>
        <taxon>Pirellulaceae</taxon>
        <taxon>Blastopirellula</taxon>
    </lineage>
</organism>
<gene>
    <name evidence="4" type="ORF">Enr8_38550</name>
</gene>
<accession>A0A5C5V1S2</accession>
<dbReference type="Gene3D" id="3.30.700.10">
    <property type="entry name" value="Glycoprotein, Type 4 Pilin"/>
    <property type="match status" value="1"/>
</dbReference>
<evidence type="ECO:0000256" key="1">
    <source>
        <dbReference type="SAM" id="MobiDB-lite"/>
    </source>
</evidence>
<protein>
    <recommendedName>
        <fullName evidence="3">DUF1559 domain-containing protein</fullName>
    </recommendedName>
</protein>
<dbReference type="AlphaFoldDB" id="A0A5C5V1S2"/>
<dbReference type="InterPro" id="IPR012902">
    <property type="entry name" value="N_methyl_site"/>
</dbReference>
<keyword evidence="2" id="KW-1133">Transmembrane helix</keyword>
<dbReference type="RefSeq" id="WP_146434463.1">
    <property type="nucleotide sequence ID" value="NZ_SJPF01000004.1"/>
</dbReference>
<dbReference type="EMBL" id="SJPF01000004">
    <property type="protein sequence ID" value="TWT31929.1"/>
    <property type="molecule type" value="Genomic_DNA"/>
</dbReference>
<feature type="compositionally biased region" description="Low complexity" evidence="1">
    <location>
        <begin position="242"/>
        <end position="252"/>
    </location>
</feature>
<dbReference type="Pfam" id="PF07963">
    <property type="entry name" value="N_methyl"/>
    <property type="match status" value="1"/>
</dbReference>
<evidence type="ECO:0000313" key="4">
    <source>
        <dbReference type="EMBL" id="TWT31929.1"/>
    </source>
</evidence>
<dbReference type="Proteomes" id="UP000318878">
    <property type="component" value="Unassembled WGS sequence"/>
</dbReference>
<dbReference type="NCBIfam" id="TIGR02532">
    <property type="entry name" value="IV_pilin_GFxxxE"/>
    <property type="match status" value="1"/>
</dbReference>
<dbReference type="SUPFAM" id="SSF54523">
    <property type="entry name" value="Pili subunits"/>
    <property type="match status" value="1"/>
</dbReference>
<dbReference type="InterPro" id="IPR027558">
    <property type="entry name" value="Pre_pil_HX9DG_C"/>
</dbReference>
<evidence type="ECO:0000259" key="3">
    <source>
        <dbReference type="Pfam" id="PF07596"/>
    </source>
</evidence>
<evidence type="ECO:0000313" key="5">
    <source>
        <dbReference type="Proteomes" id="UP000318878"/>
    </source>
</evidence>
<dbReference type="InterPro" id="IPR011453">
    <property type="entry name" value="DUF1559"/>
</dbReference>
<keyword evidence="2" id="KW-0472">Membrane</keyword>
<dbReference type="NCBIfam" id="TIGR04294">
    <property type="entry name" value="pre_pil_HX9DG"/>
    <property type="match status" value="1"/>
</dbReference>
<name>A0A5C5V1S2_9BACT</name>
<dbReference type="PANTHER" id="PTHR30093:SF2">
    <property type="entry name" value="TYPE II SECRETION SYSTEM PROTEIN H"/>
    <property type="match status" value="1"/>
</dbReference>
<proteinExistence type="predicted"/>
<keyword evidence="2" id="KW-0812">Transmembrane</keyword>
<dbReference type="PANTHER" id="PTHR30093">
    <property type="entry name" value="GENERAL SECRETION PATHWAY PROTEIN G"/>
    <property type="match status" value="1"/>
</dbReference>
<dbReference type="OrthoDB" id="255848at2"/>
<comment type="caution">
    <text evidence="4">The sequence shown here is derived from an EMBL/GenBank/DDBJ whole genome shotgun (WGS) entry which is preliminary data.</text>
</comment>
<feature type="transmembrane region" description="Helical" evidence="2">
    <location>
        <begin position="12"/>
        <end position="30"/>
    </location>
</feature>
<reference evidence="4 5" key="1">
    <citation type="submission" date="2019-02" db="EMBL/GenBank/DDBJ databases">
        <title>Deep-cultivation of Planctomycetes and their phenomic and genomic characterization uncovers novel biology.</title>
        <authorList>
            <person name="Wiegand S."/>
            <person name="Jogler M."/>
            <person name="Boedeker C."/>
            <person name="Pinto D."/>
            <person name="Vollmers J."/>
            <person name="Rivas-Marin E."/>
            <person name="Kohn T."/>
            <person name="Peeters S.H."/>
            <person name="Heuer A."/>
            <person name="Rast P."/>
            <person name="Oberbeckmann S."/>
            <person name="Bunk B."/>
            <person name="Jeske O."/>
            <person name="Meyerdierks A."/>
            <person name="Storesund J.E."/>
            <person name="Kallscheuer N."/>
            <person name="Luecker S."/>
            <person name="Lage O.M."/>
            <person name="Pohl T."/>
            <person name="Merkel B.J."/>
            <person name="Hornburger P."/>
            <person name="Mueller R.-W."/>
            <person name="Bruemmer F."/>
            <person name="Labrenz M."/>
            <person name="Spormann A.M."/>
            <person name="Op Den Camp H."/>
            <person name="Overmann J."/>
            <person name="Amann R."/>
            <person name="Jetten M.S.M."/>
            <person name="Mascher T."/>
            <person name="Medema M.H."/>
            <person name="Devos D.P."/>
            <person name="Kaster A.-K."/>
            <person name="Ovreas L."/>
            <person name="Rohde M."/>
            <person name="Galperin M.Y."/>
            <person name="Jogler C."/>
        </authorList>
    </citation>
    <scope>NUCLEOTIDE SEQUENCE [LARGE SCALE GENOMIC DNA]</scope>
    <source>
        <strain evidence="4 5">Enr8</strain>
    </source>
</reference>
<feature type="region of interest" description="Disordered" evidence="1">
    <location>
        <begin position="242"/>
        <end position="263"/>
    </location>
</feature>
<sequence>MSRRYGFTLVELLVVIAIIGVLIALLLPAVQQAREAARRMECTNKIKQLVLASHNVHDTYGTFPPAGGKSNGWNATVQRDGPFKGLAGSFLFHLLPYIEQNALYDGTIAAGGNMNNSVNGKQCYRHIIEAYRCPSERSPAAATGLGYPTGPDGTHAISNYGVNYMPFCDRATNNQEGASNIAMMTDGLSNTVFFGERYGQCASGKSSLWANSSGTWAPQICRGRNVNSGTCPVPQITPIYTSAGDSSSGGSSPHPGAMNIGFGDGSVSNVPGTIDPTIWANLTNPIDGKVIGDY</sequence>
<feature type="domain" description="DUF1559" evidence="3">
    <location>
        <begin position="31"/>
        <end position="276"/>
    </location>
</feature>
<keyword evidence="5" id="KW-1185">Reference proteome</keyword>
<dbReference type="InterPro" id="IPR045584">
    <property type="entry name" value="Pilin-like"/>
</dbReference>